<dbReference type="PANTHER" id="PTHR45866:SF1">
    <property type="entry name" value="DNA GYRASE SUBUNIT B, MITOCHONDRIAL"/>
    <property type="match status" value="1"/>
</dbReference>
<feature type="domain" description="DNA gyrase B subunit C-terminal" evidence="9">
    <location>
        <begin position="150"/>
        <end position="210"/>
    </location>
</feature>
<gene>
    <name evidence="10" type="ORF">OMAG_001630</name>
</gene>
<dbReference type="PATRIC" id="fig|1609969.3.peg.1753"/>
<keyword evidence="11" id="KW-1185">Reference proteome</keyword>
<dbReference type="InterPro" id="IPR013760">
    <property type="entry name" value="Topo_IIA-like_dom_sf"/>
</dbReference>
<evidence type="ECO:0000313" key="11">
    <source>
        <dbReference type="Proteomes" id="UP000033428"/>
    </source>
</evidence>
<dbReference type="SUPFAM" id="SSF56719">
    <property type="entry name" value="Type II DNA topoisomerase"/>
    <property type="match status" value="1"/>
</dbReference>
<dbReference type="InterPro" id="IPR013759">
    <property type="entry name" value="Topo_IIA_B_C"/>
</dbReference>
<keyword evidence="5" id="KW-0067">ATP-binding</keyword>
<dbReference type="AlphaFoldDB" id="A0A0F0CSL8"/>
<dbReference type="Gene3D" id="3.40.50.670">
    <property type="match status" value="1"/>
</dbReference>
<comment type="similarity">
    <text evidence="2">Belongs to the type II topoisomerase GyrB family.</text>
</comment>
<keyword evidence="6" id="KW-0799">Topoisomerase</keyword>
<dbReference type="GO" id="GO:0006265">
    <property type="term" value="P:DNA topological change"/>
    <property type="evidence" value="ECO:0007669"/>
    <property type="project" value="InterPro"/>
</dbReference>
<accession>A0A0F0CSL8</accession>
<evidence type="ECO:0000256" key="6">
    <source>
        <dbReference type="ARBA" id="ARBA00023029"/>
    </source>
</evidence>
<evidence type="ECO:0000256" key="3">
    <source>
        <dbReference type="ARBA" id="ARBA00012895"/>
    </source>
</evidence>
<evidence type="ECO:0000313" key="10">
    <source>
        <dbReference type="EMBL" id="KJJ84526.1"/>
    </source>
</evidence>
<keyword evidence="4" id="KW-0547">Nucleotide-binding</keyword>
<dbReference type="EC" id="5.6.2.2" evidence="3"/>
<sequence>MEKLANALDRRGINVKDYFAMRDEKTKKVPLYKVREEDSERYLYSDDDLAKIKEGSVEFKMTDERIFAKEVSDKAVIDVMEIYEAREIDKIAKELEKIDLDLALYPKQEADENEDIAKEKEKTALFTVNKKKKVFSLKKLLEVVLKDGEEGVNIQRYKGLGEMNPEQLWETTMDPARRTLQKVTIEDAVEADTMFTVLMGDDVDVRRNFIISHAREVKNLDI</sequence>
<organism evidence="10 11">
    <name type="scientific">Candidatus Omnitrophus magneticus</name>
    <dbReference type="NCBI Taxonomy" id="1609969"/>
    <lineage>
        <taxon>Bacteria</taxon>
        <taxon>Pseudomonadati</taxon>
        <taxon>Candidatus Omnitrophota</taxon>
        <taxon>Candidatus Omnitrophus</taxon>
    </lineage>
</organism>
<dbReference type="GO" id="GO:0003677">
    <property type="term" value="F:DNA binding"/>
    <property type="evidence" value="ECO:0007669"/>
    <property type="project" value="UniProtKB-KW"/>
</dbReference>
<proteinExistence type="inferred from homology"/>
<keyword evidence="7" id="KW-0238">DNA-binding</keyword>
<dbReference type="EMBL" id="JYNY01000341">
    <property type="protein sequence ID" value="KJJ84526.1"/>
    <property type="molecule type" value="Genomic_DNA"/>
</dbReference>
<comment type="catalytic activity">
    <reaction evidence="1">
        <text>ATP-dependent breakage, passage and rejoining of double-stranded DNA.</text>
        <dbReference type="EC" id="5.6.2.2"/>
    </reaction>
</comment>
<keyword evidence="8" id="KW-0413">Isomerase</keyword>
<evidence type="ECO:0000256" key="5">
    <source>
        <dbReference type="ARBA" id="ARBA00022840"/>
    </source>
</evidence>
<dbReference type="GO" id="GO:0003918">
    <property type="term" value="F:DNA topoisomerase type II (double strand cut, ATP-hydrolyzing) activity"/>
    <property type="evidence" value="ECO:0007669"/>
    <property type="project" value="UniProtKB-EC"/>
</dbReference>
<dbReference type="Pfam" id="PF00986">
    <property type="entry name" value="DNA_gyraseB_C"/>
    <property type="match status" value="1"/>
</dbReference>
<evidence type="ECO:0000256" key="7">
    <source>
        <dbReference type="ARBA" id="ARBA00023125"/>
    </source>
</evidence>
<comment type="caution">
    <text evidence="10">The sequence shown here is derived from an EMBL/GenBank/DDBJ whole genome shotgun (WGS) entry which is preliminary data.</text>
</comment>
<evidence type="ECO:0000256" key="2">
    <source>
        <dbReference type="ARBA" id="ARBA00010708"/>
    </source>
</evidence>
<dbReference type="InterPro" id="IPR002288">
    <property type="entry name" value="DNA_gyrase_B_C"/>
</dbReference>
<dbReference type="Proteomes" id="UP000033428">
    <property type="component" value="Unassembled WGS sequence"/>
</dbReference>
<evidence type="ECO:0000259" key="9">
    <source>
        <dbReference type="Pfam" id="PF00986"/>
    </source>
</evidence>
<protein>
    <recommendedName>
        <fullName evidence="3">DNA topoisomerase (ATP-hydrolyzing)</fullName>
        <ecNumber evidence="3">5.6.2.2</ecNumber>
    </recommendedName>
</protein>
<evidence type="ECO:0000256" key="8">
    <source>
        <dbReference type="ARBA" id="ARBA00023235"/>
    </source>
</evidence>
<reference evidence="10 11" key="1">
    <citation type="submission" date="2015-02" db="EMBL/GenBank/DDBJ databases">
        <title>Single-cell genomics of uncultivated deep-branching MTB reveals a conserved set of magnetosome genes.</title>
        <authorList>
            <person name="Kolinko S."/>
            <person name="Richter M."/>
            <person name="Glockner F.O."/>
            <person name="Brachmann A."/>
            <person name="Schuler D."/>
        </authorList>
    </citation>
    <scope>NUCLEOTIDE SEQUENCE [LARGE SCALE GENOMIC DNA]</scope>
    <source>
        <strain evidence="10">SKK-01</strain>
    </source>
</reference>
<evidence type="ECO:0000256" key="1">
    <source>
        <dbReference type="ARBA" id="ARBA00000185"/>
    </source>
</evidence>
<dbReference type="GO" id="GO:0005524">
    <property type="term" value="F:ATP binding"/>
    <property type="evidence" value="ECO:0007669"/>
    <property type="project" value="UniProtKB-KW"/>
</dbReference>
<name>A0A0F0CSL8_9BACT</name>
<evidence type="ECO:0000256" key="4">
    <source>
        <dbReference type="ARBA" id="ARBA00022741"/>
    </source>
</evidence>
<dbReference type="PANTHER" id="PTHR45866">
    <property type="entry name" value="DNA GYRASE/TOPOISOMERASE SUBUNIT B"/>
    <property type="match status" value="1"/>
</dbReference>